<evidence type="ECO:0000313" key="1">
    <source>
        <dbReference type="EMBL" id="AIF00692.1"/>
    </source>
</evidence>
<organism evidence="1">
    <name type="scientific">uncultured marine thaumarchaeote KM3_137_A09</name>
    <dbReference type="NCBI Taxonomy" id="1456006"/>
    <lineage>
        <taxon>Archaea</taxon>
        <taxon>Nitrososphaerota</taxon>
        <taxon>environmental samples</taxon>
    </lineage>
</organism>
<accession>A0A075GFB0</accession>
<evidence type="ECO:0008006" key="2">
    <source>
        <dbReference type="Google" id="ProtNLM"/>
    </source>
</evidence>
<proteinExistence type="predicted"/>
<reference evidence="1" key="1">
    <citation type="journal article" date="2014" name="Genome Biol. Evol.">
        <title>Pangenome evidence for extensive interdomain horizontal transfer affecting lineage core and shell genes in uncultured planktonic thaumarchaeota and euryarchaeota.</title>
        <authorList>
            <person name="Deschamps P."/>
            <person name="Zivanovic Y."/>
            <person name="Moreira D."/>
            <person name="Rodriguez-Valera F."/>
            <person name="Lopez-Garcia P."/>
        </authorList>
    </citation>
    <scope>NUCLEOTIDE SEQUENCE</scope>
</reference>
<protein>
    <recommendedName>
        <fullName evidence="2">Metallothionein</fullName>
    </recommendedName>
</protein>
<sequence>MTDQACGCEADTGDSTYSCDCEMQGACICSADCTCGCSVCKEAVSGLQ</sequence>
<name>A0A075GFB0_9ARCH</name>
<dbReference type="AlphaFoldDB" id="A0A075GFB0"/>
<dbReference type="EMBL" id="KF900599">
    <property type="protein sequence ID" value="AIF00692.1"/>
    <property type="molecule type" value="Genomic_DNA"/>
</dbReference>